<organism evidence="1 2">
    <name type="scientific">Zootermopsis nevadensis</name>
    <name type="common">Dampwood termite</name>
    <dbReference type="NCBI Taxonomy" id="136037"/>
    <lineage>
        <taxon>Eukaryota</taxon>
        <taxon>Metazoa</taxon>
        <taxon>Ecdysozoa</taxon>
        <taxon>Arthropoda</taxon>
        <taxon>Hexapoda</taxon>
        <taxon>Insecta</taxon>
        <taxon>Pterygota</taxon>
        <taxon>Neoptera</taxon>
        <taxon>Polyneoptera</taxon>
        <taxon>Dictyoptera</taxon>
        <taxon>Blattodea</taxon>
        <taxon>Blattoidea</taxon>
        <taxon>Termitoidae</taxon>
        <taxon>Termopsidae</taxon>
        <taxon>Zootermopsis</taxon>
    </lineage>
</organism>
<reference evidence="1 2" key="1">
    <citation type="journal article" date="2014" name="Nat. Commun.">
        <title>Molecular traces of alternative social organization in a termite genome.</title>
        <authorList>
            <person name="Terrapon N."/>
            <person name="Li C."/>
            <person name="Robertson H.M."/>
            <person name="Ji L."/>
            <person name="Meng X."/>
            <person name="Booth W."/>
            <person name="Chen Z."/>
            <person name="Childers C.P."/>
            <person name="Glastad K.M."/>
            <person name="Gokhale K."/>
            <person name="Gowin J."/>
            <person name="Gronenberg W."/>
            <person name="Hermansen R.A."/>
            <person name="Hu H."/>
            <person name="Hunt B.G."/>
            <person name="Huylmans A.K."/>
            <person name="Khalil S.M."/>
            <person name="Mitchell R.D."/>
            <person name="Munoz-Torres M.C."/>
            <person name="Mustard J.A."/>
            <person name="Pan H."/>
            <person name="Reese J.T."/>
            <person name="Scharf M.E."/>
            <person name="Sun F."/>
            <person name="Vogel H."/>
            <person name="Xiao J."/>
            <person name="Yang W."/>
            <person name="Yang Z."/>
            <person name="Yang Z."/>
            <person name="Zhou J."/>
            <person name="Zhu J."/>
            <person name="Brent C.S."/>
            <person name="Elsik C.G."/>
            <person name="Goodisman M.A."/>
            <person name="Liberles D.A."/>
            <person name="Roe R.M."/>
            <person name="Vargo E.L."/>
            <person name="Vilcinskas A."/>
            <person name="Wang J."/>
            <person name="Bornberg-Bauer E."/>
            <person name="Korb J."/>
            <person name="Zhang G."/>
            <person name="Liebig J."/>
        </authorList>
    </citation>
    <scope>NUCLEOTIDE SEQUENCE [LARGE SCALE GENOMIC DNA]</scope>
    <source>
        <tissue evidence="1">Whole organism</tissue>
    </source>
</reference>
<keyword evidence="2" id="KW-1185">Reference proteome</keyword>
<name>A0A067R9J1_ZOONE</name>
<dbReference type="EMBL" id="KK852613">
    <property type="protein sequence ID" value="KDR20242.1"/>
    <property type="molecule type" value="Genomic_DNA"/>
</dbReference>
<dbReference type="AlphaFoldDB" id="A0A067R9J1"/>
<accession>A0A067R9J1</accession>
<gene>
    <name evidence="1" type="ORF">L798_05551</name>
</gene>
<evidence type="ECO:0000313" key="1">
    <source>
        <dbReference type="EMBL" id="KDR20242.1"/>
    </source>
</evidence>
<evidence type="ECO:0000313" key="2">
    <source>
        <dbReference type="Proteomes" id="UP000027135"/>
    </source>
</evidence>
<dbReference type="Proteomes" id="UP000027135">
    <property type="component" value="Unassembled WGS sequence"/>
</dbReference>
<protein>
    <submittedName>
        <fullName evidence="1">Uncharacterized protein</fullName>
    </submittedName>
</protein>
<dbReference type="InParanoid" id="A0A067R9J1"/>
<sequence>MSSGQRASGIKYSSRSLFGLFSIPMQLFVGHRRPAVRVPVLCVSVWHPHQHTAQSMDYMDDSY</sequence>
<proteinExistence type="predicted"/>